<sequence length="635" mass="69467">MLAGFVVPHAHYRVFHGDPAADSQHAAPNDQFPLALSPLRVEAAPTDLHLREFAQLELQANAVGDAVSGSLAECFLFYPRLFTVESFAWPDFLAAVFTKMAEHFASSENDIVRSAILKAFQRAKAHVAQVNDPSKLLAHLSGPMMHATSVTARTLTLQLLATMPSLIAQDSVVQQHIVKKISAEDRDERSAAIEAARAFLPLSPSFRKDVLVLALESKSATSCCLVADAVSTSAEAQRAWTHCAELYERLTDDKSAVASQLITSGGEDGQIRTVLEGVFSRVRGSHTGPGRTQMRLKLSALLLLEKWSSVVQDLGEKAEAFLKRSQTWLSTTTDVRFGKTYTLIIANIARQKLALAGTKSPEHGLDELFQLLHPRAAVAAKNTWNYALDAIAQLSQEFPELLATHVASSDDGQVANPTTVDFERQLLSSDHYETHADRYEMAKLAILRGRFTLATQLMEVIAAKADSECFVALRLEWVQLLQSAQQLAGEAAFTNSPGFLTYAENTAFTAKPRSRSQLGVSLGTDFTSVLKGALALSRSAQRYWRERAEAIEAEVLHRSIVNLPVAWGQVIEAEAVEEDGQVMVYLPFETPVHVKATSLTLKGSFVLVAKLALVDCQGERWPLAATGCRRGFIVY</sequence>
<dbReference type="EnsemblProtists" id="Phyra95791">
    <property type="protein sequence ID" value="Phyra95791"/>
    <property type="gene ID" value="Phyra95791"/>
</dbReference>
<dbReference type="eggNOG" id="ENOG502QVEM">
    <property type="taxonomic scope" value="Eukaryota"/>
</dbReference>
<evidence type="ECO:0000313" key="3">
    <source>
        <dbReference type="Proteomes" id="UP000005238"/>
    </source>
</evidence>
<evidence type="ECO:0000259" key="1">
    <source>
        <dbReference type="Pfam" id="PF24436"/>
    </source>
</evidence>
<proteinExistence type="predicted"/>
<reference evidence="2" key="2">
    <citation type="submission" date="2015-06" db="UniProtKB">
        <authorList>
            <consortium name="EnsemblProtists"/>
        </authorList>
    </citation>
    <scope>IDENTIFICATION</scope>
    <source>
        <strain evidence="2">Pr102</strain>
    </source>
</reference>
<name>H3HD39_PHYRM</name>
<evidence type="ECO:0000313" key="2">
    <source>
        <dbReference type="EnsemblProtists" id="Phyra95791"/>
    </source>
</evidence>
<dbReference type="OMA" id="DHYETHA"/>
<organism evidence="2 3">
    <name type="scientific">Phytophthora ramorum</name>
    <name type="common">Sudden oak death agent</name>
    <dbReference type="NCBI Taxonomy" id="164328"/>
    <lineage>
        <taxon>Eukaryota</taxon>
        <taxon>Sar</taxon>
        <taxon>Stramenopiles</taxon>
        <taxon>Oomycota</taxon>
        <taxon>Peronosporomycetes</taxon>
        <taxon>Peronosporales</taxon>
        <taxon>Peronosporaceae</taxon>
        <taxon>Phytophthora</taxon>
    </lineage>
</organism>
<protein>
    <recommendedName>
        <fullName evidence="1">Integrator complex subunit 7 N-terminal domain-containing protein</fullName>
    </recommendedName>
</protein>
<dbReference type="Pfam" id="PF24436">
    <property type="entry name" value="INTS7_N"/>
    <property type="match status" value="1"/>
</dbReference>
<reference evidence="3" key="1">
    <citation type="journal article" date="2006" name="Science">
        <title>Phytophthora genome sequences uncover evolutionary origins and mechanisms of pathogenesis.</title>
        <authorList>
            <person name="Tyler B.M."/>
            <person name="Tripathy S."/>
            <person name="Zhang X."/>
            <person name="Dehal P."/>
            <person name="Jiang R.H."/>
            <person name="Aerts A."/>
            <person name="Arredondo F.D."/>
            <person name="Baxter L."/>
            <person name="Bensasson D."/>
            <person name="Beynon J.L."/>
            <person name="Chapman J."/>
            <person name="Damasceno C.M."/>
            <person name="Dorrance A.E."/>
            <person name="Dou D."/>
            <person name="Dickerman A.W."/>
            <person name="Dubchak I.L."/>
            <person name="Garbelotto M."/>
            <person name="Gijzen M."/>
            <person name="Gordon S.G."/>
            <person name="Govers F."/>
            <person name="Grunwald N.J."/>
            <person name="Huang W."/>
            <person name="Ivors K.L."/>
            <person name="Jones R.W."/>
            <person name="Kamoun S."/>
            <person name="Krampis K."/>
            <person name="Lamour K.H."/>
            <person name="Lee M.K."/>
            <person name="McDonald W.H."/>
            <person name="Medina M."/>
            <person name="Meijer H.J."/>
            <person name="Nordberg E.K."/>
            <person name="Maclean D.J."/>
            <person name="Ospina-Giraldo M.D."/>
            <person name="Morris P.F."/>
            <person name="Phuntumart V."/>
            <person name="Putnam N.H."/>
            <person name="Rash S."/>
            <person name="Rose J.K."/>
            <person name="Sakihama Y."/>
            <person name="Salamov A.A."/>
            <person name="Savidor A."/>
            <person name="Scheuring C.F."/>
            <person name="Smith B.M."/>
            <person name="Sobral B.W."/>
            <person name="Terry A."/>
            <person name="Torto-Alalibo T.A."/>
            <person name="Win J."/>
            <person name="Xu Z."/>
            <person name="Zhang H."/>
            <person name="Grigoriev I.V."/>
            <person name="Rokhsar D.S."/>
            <person name="Boore J.L."/>
        </authorList>
    </citation>
    <scope>NUCLEOTIDE SEQUENCE [LARGE SCALE GENOMIC DNA]</scope>
    <source>
        <strain evidence="3">Pr102</strain>
    </source>
</reference>
<dbReference type="VEuPathDB" id="FungiDB:KRP23_11072"/>
<accession>H3HD39</accession>
<dbReference type="VEuPathDB" id="FungiDB:KRP22_11695"/>
<dbReference type="HOGENOM" id="CLU_011981_0_0_1"/>
<feature type="domain" description="Integrator complex subunit 7 N-terminal" evidence="1">
    <location>
        <begin position="77"/>
        <end position="210"/>
    </location>
</feature>
<dbReference type="STRING" id="164328.H3HD39"/>
<dbReference type="EMBL" id="DS566048">
    <property type="status" value="NOT_ANNOTATED_CDS"/>
    <property type="molecule type" value="Genomic_DNA"/>
</dbReference>
<dbReference type="InParanoid" id="H3HD39"/>
<dbReference type="InterPro" id="IPR056516">
    <property type="entry name" value="INTS7_N"/>
</dbReference>
<dbReference type="Proteomes" id="UP000005238">
    <property type="component" value="Unassembled WGS sequence"/>
</dbReference>
<dbReference type="AlphaFoldDB" id="H3HD39"/>
<keyword evidence="3" id="KW-1185">Reference proteome</keyword>